<sequence length="80" mass="9398">MVLIMEQVGPLCFRKNFQFLQQFDEDFGKDYTIHSGYYENLLRDFYGKIHTKKSEKSASLCRDLASFICLLKCSDTLDDQ</sequence>
<comment type="caution">
    <text evidence="1">The sequence shown here is derived from an EMBL/GenBank/DDBJ whole genome shotgun (WGS) entry which is preliminary data.</text>
</comment>
<proteinExistence type="predicted"/>
<dbReference type="EMBL" id="LUCM01001876">
    <property type="protein sequence ID" value="KAA0198207.1"/>
    <property type="molecule type" value="Genomic_DNA"/>
</dbReference>
<reference evidence="1" key="1">
    <citation type="submission" date="2019-05" db="EMBL/GenBank/DDBJ databases">
        <title>Annotation for the trematode Fasciolopsis buski.</title>
        <authorList>
            <person name="Choi Y.-J."/>
        </authorList>
    </citation>
    <scope>NUCLEOTIDE SEQUENCE</scope>
    <source>
        <strain evidence="1">HT</strain>
        <tissue evidence="1">Whole worm</tissue>
    </source>
</reference>
<dbReference type="AlphaFoldDB" id="A0A8E0S3N3"/>
<dbReference type="OrthoDB" id="10516300at2759"/>
<evidence type="ECO:0000313" key="2">
    <source>
        <dbReference type="Proteomes" id="UP000728185"/>
    </source>
</evidence>
<dbReference type="Proteomes" id="UP000728185">
    <property type="component" value="Unassembled WGS sequence"/>
</dbReference>
<evidence type="ECO:0000313" key="1">
    <source>
        <dbReference type="EMBL" id="KAA0198207.1"/>
    </source>
</evidence>
<name>A0A8E0S3N3_9TREM</name>
<organism evidence="1 2">
    <name type="scientific">Fasciolopsis buskii</name>
    <dbReference type="NCBI Taxonomy" id="27845"/>
    <lineage>
        <taxon>Eukaryota</taxon>
        <taxon>Metazoa</taxon>
        <taxon>Spiralia</taxon>
        <taxon>Lophotrochozoa</taxon>
        <taxon>Platyhelminthes</taxon>
        <taxon>Trematoda</taxon>
        <taxon>Digenea</taxon>
        <taxon>Plagiorchiida</taxon>
        <taxon>Echinostomata</taxon>
        <taxon>Echinostomatoidea</taxon>
        <taxon>Fasciolidae</taxon>
        <taxon>Fasciolopsis</taxon>
    </lineage>
</organism>
<protein>
    <submittedName>
        <fullName evidence="1">Uncharacterized protein</fullName>
    </submittedName>
</protein>
<accession>A0A8E0S3N3</accession>
<gene>
    <name evidence="1" type="ORF">FBUS_08561</name>
</gene>
<keyword evidence="2" id="KW-1185">Reference proteome</keyword>